<sequence length="199" mass="22752">MAVVLGFIKMVNNNNKLNALGSNIQQQIITNQFDVDPSRLTKTEMFDMLKSFMNSDLADSIELINTNPAEFNRKLVYNHVIKYRYKFQVVVNDQFRVGQIIEEDLTNSEPIVKKLSLMFYDVAIYEDDQITTGNGDKQLEEIQKKLEEVITCDPRIIESDITSEKITTFALALMAYGVMKCKVLLNPNLAEGENVDITR</sequence>
<gene>
    <name evidence="1" type="ORF">MUDAN_MDHGFNIF_00154</name>
</gene>
<dbReference type="EMBL" id="UYIG01000001">
    <property type="protein sequence ID" value="VDG26751.1"/>
    <property type="molecule type" value="Genomic_DNA"/>
</dbReference>
<organism evidence="1 2">
    <name type="scientific">Lactiplantibacillus mudanjiangensis</name>
    <dbReference type="NCBI Taxonomy" id="1296538"/>
    <lineage>
        <taxon>Bacteria</taxon>
        <taxon>Bacillati</taxon>
        <taxon>Bacillota</taxon>
        <taxon>Bacilli</taxon>
        <taxon>Lactobacillales</taxon>
        <taxon>Lactobacillaceae</taxon>
        <taxon>Lactiplantibacillus</taxon>
    </lineage>
</organism>
<dbReference type="AlphaFoldDB" id="A0A660DUR8"/>
<keyword evidence="2" id="KW-1185">Reference proteome</keyword>
<accession>A0A660DUR8</accession>
<proteinExistence type="predicted"/>
<reference evidence="1 2" key="1">
    <citation type="submission" date="2018-11" db="EMBL/GenBank/DDBJ databases">
        <authorList>
            <person name="Wuyts S."/>
        </authorList>
    </citation>
    <scope>NUCLEOTIDE SEQUENCE [LARGE SCALE GENOMIC DNA]</scope>
    <source>
        <strain evidence="1">Lactobacillus mudanjiangensis AMBF249</strain>
    </source>
</reference>
<dbReference type="Proteomes" id="UP000289996">
    <property type="component" value="Unassembled WGS sequence"/>
</dbReference>
<protein>
    <submittedName>
        <fullName evidence="1">Uncharacterized protein</fullName>
    </submittedName>
</protein>
<name>A0A660DUR8_9LACO</name>
<evidence type="ECO:0000313" key="2">
    <source>
        <dbReference type="Proteomes" id="UP000289996"/>
    </source>
</evidence>
<evidence type="ECO:0000313" key="1">
    <source>
        <dbReference type="EMBL" id="VDG26751.1"/>
    </source>
</evidence>